<dbReference type="Gene3D" id="2.20.25.10">
    <property type="match status" value="1"/>
</dbReference>
<comment type="caution">
    <text evidence="2">The sequence shown here is derived from an EMBL/GenBank/DDBJ whole genome shotgun (WGS) entry which is preliminary data.</text>
</comment>
<dbReference type="Pfam" id="PF02566">
    <property type="entry name" value="OsmC"/>
    <property type="match status" value="1"/>
</dbReference>
<protein>
    <submittedName>
        <fullName evidence="2">Ohr subfamily peroxiredoxin</fullName>
    </submittedName>
</protein>
<dbReference type="RefSeq" id="WP_167212795.1">
    <property type="nucleotide sequence ID" value="NZ_JAASRO010000001.1"/>
</dbReference>
<evidence type="ECO:0000313" key="3">
    <source>
        <dbReference type="Proteomes" id="UP000555407"/>
    </source>
</evidence>
<sequence length="144" mass="14722">MTIAVEKVLYTARATANGGRDGKVATDDGKLDVLVVPPAEMGGSGNGTNPEQLFAAGYAACFHSALKVVARRERQDVDGSTVTAEVGIGPINGGAGYGLEVALVVSLPGIADRAVSEDLVAKAHQVCPYSNATRGNIKVDLKVA</sequence>
<dbReference type="Proteomes" id="UP000555407">
    <property type="component" value="Unassembled WGS sequence"/>
</dbReference>
<proteinExistence type="inferred from homology"/>
<gene>
    <name evidence="2" type="ORF">BJY22_005766</name>
</gene>
<keyword evidence="3" id="KW-1185">Reference proteome</keyword>
<name>A0A7X6A489_9ACTN</name>
<dbReference type="EMBL" id="JAASRO010000001">
    <property type="protein sequence ID" value="NIK60049.1"/>
    <property type="molecule type" value="Genomic_DNA"/>
</dbReference>
<reference evidence="2 3" key="1">
    <citation type="submission" date="2020-03" db="EMBL/GenBank/DDBJ databases">
        <title>Sequencing the genomes of 1000 actinobacteria strains.</title>
        <authorList>
            <person name="Klenk H.-P."/>
        </authorList>
    </citation>
    <scope>NUCLEOTIDE SEQUENCE [LARGE SCALE GENOMIC DNA]</scope>
    <source>
        <strain evidence="2 3">DSM 45490</strain>
    </source>
</reference>
<comment type="similarity">
    <text evidence="1">Belongs to the OsmC/Ohr family.</text>
</comment>
<dbReference type="PANTHER" id="PTHR33797">
    <property type="entry name" value="ORGANIC HYDROPEROXIDE RESISTANCE PROTEIN-LIKE"/>
    <property type="match status" value="1"/>
</dbReference>
<dbReference type="PANTHER" id="PTHR33797:SF2">
    <property type="entry name" value="ORGANIC HYDROPEROXIDE RESISTANCE PROTEIN-LIKE"/>
    <property type="match status" value="1"/>
</dbReference>
<dbReference type="Gene3D" id="3.30.300.20">
    <property type="match status" value="1"/>
</dbReference>
<dbReference type="InterPro" id="IPR015946">
    <property type="entry name" value="KH_dom-like_a/b"/>
</dbReference>
<dbReference type="GO" id="GO:0006979">
    <property type="term" value="P:response to oxidative stress"/>
    <property type="evidence" value="ECO:0007669"/>
    <property type="project" value="InterPro"/>
</dbReference>
<dbReference type="NCBIfam" id="TIGR03561">
    <property type="entry name" value="organ_hyd_perox"/>
    <property type="match status" value="1"/>
</dbReference>
<dbReference type="InterPro" id="IPR019953">
    <property type="entry name" value="OHR"/>
</dbReference>
<dbReference type="AlphaFoldDB" id="A0A7X6A489"/>
<evidence type="ECO:0000256" key="1">
    <source>
        <dbReference type="ARBA" id="ARBA00007378"/>
    </source>
</evidence>
<dbReference type="InterPro" id="IPR003718">
    <property type="entry name" value="OsmC/Ohr_fam"/>
</dbReference>
<accession>A0A7X6A489</accession>
<dbReference type="InterPro" id="IPR036102">
    <property type="entry name" value="OsmC/Ohrsf"/>
</dbReference>
<evidence type="ECO:0000313" key="2">
    <source>
        <dbReference type="EMBL" id="NIK60049.1"/>
    </source>
</evidence>
<dbReference type="SUPFAM" id="SSF82784">
    <property type="entry name" value="OsmC-like"/>
    <property type="match status" value="1"/>
</dbReference>
<organism evidence="2 3">
    <name type="scientific">Kribbella shirazensis</name>
    <dbReference type="NCBI Taxonomy" id="1105143"/>
    <lineage>
        <taxon>Bacteria</taxon>
        <taxon>Bacillati</taxon>
        <taxon>Actinomycetota</taxon>
        <taxon>Actinomycetes</taxon>
        <taxon>Propionibacteriales</taxon>
        <taxon>Kribbellaceae</taxon>
        <taxon>Kribbella</taxon>
    </lineage>
</organism>